<dbReference type="OrthoDB" id="4981342at2"/>
<dbReference type="PANTHER" id="PTHR40032">
    <property type="entry name" value="EXPORTED PROTEIN-RELATED"/>
    <property type="match status" value="1"/>
</dbReference>
<gene>
    <name evidence="3" type="ORF">ACH61_01792</name>
    <name evidence="4" type="ORF">GSU10_08710</name>
</gene>
<evidence type="ECO:0000313" key="3">
    <source>
        <dbReference type="EMBL" id="KZX21090.1"/>
    </source>
</evidence>
<dbReference type="EMBL" id="CP047186">
    <property type="protein sequence ID" value="QHC55703.1"/>
    <property type="molecule type" value="Genomic_DNA"/>
</dbReference>
<evidence type="ECO:0000313" key="4">
    <source>
        <dbReference type="EMBL" id="QHC55703.1"/>
    </source>
</evidence>
<feature type="region of interest" description="Disordered" evidence="1">
    <location>
        <begin position="232"/>
        <end position="261"/>
    </location>
</feature>
<evidence type="ECO:0000256" key="1">
    <source>
        <dbReference type="SAM" id="MobiDB-lite"/>
    </source>
</evidence>
<dbReference type="Pfam" id="PF12671">
    <property type="entry name" value="Amidase_6"/>
    <property type="match status" value="1"/>
</dbReference>
<protein>
    <submittedName>
        <fullName evidence="3">Putative amidase domain protein</fullName>
    </submittedName>
</protein>
<evidence type="ECO:0000313" key="6">
    <source>
        <dbReference type="Proteomes" id="UP000465031"/>
    </source>
</evidence>
<organism evidence="3 5">
    <name type="scientific">Rathayibacter tanaceti</name>
    <dbReference type="NCBI Taxonomy" id="1671680"/>
    <lineage>
        <taxon>Bacteria</taxon>
        <taxon>Bacillati</taxon>
        <taxon>Actinomycetota</taxon>
        <taxon>Actinomycetes</taxon>
        <taxon>Micrococcales</taxon>
        <taxon>Microbacteriaceae</taxon>
        <taxon>Rathayibacter</taxon>
    </lineage>
</organism>
<feature type="compositionally biased region" description="Polar residues" evidence="1">
    <location>
        <begin position="252"/>
        <end position="261"/>
    </location>
</feature>
<evidence type="ECO:0000313" key="5">
    <source>
        <dbReference type="Proteomes" id="UP000076717"/>
    </source>
</evidence>
<dbReference type="PANTHER" id="PTHR40032:SF1">
    <property type="entry name" value="EXPORTED PROTEIN"/>
    <property type="match status" value="1"/>
</dbReference>
<dbReference type="Proteomes" id="UP000465031">
    <property type="component" value="Chromosome"/>
</dbReference>
<dbReference type="Proteomes" id="UP000076717">
    <property type="component" value="Unassembled WGS sequence"/>
</dbReference>
<reference evidence="4" key="3">
    <citation type="submission" date="2019-12" db="EMBL/GenBank/DDBJ databases">
        <title>Complete and Draft Genome Sequences of New Strains and Members of Some Known Species of the Genus Rathayibacter isolated from Plants.</title>
        <authorList>
            <person name="Tarlachkov S.V."/>
            <person name="Starodumova I.P."/>
            <person name="Dorofeeva L.V."/>
            <person name="Prisyazhnaya N.V."/>
            <person name="Leyn S.A."/>
            <person name="Zlamal J.E."/>
            <person name="Elane M.L."/>
            <person name="Osterman A.L."/>
            <person name="Nadler S.A."/>
            <person name="Subbotin S.A."/>
            <person name="Evtushenko L.I."/>
        </authorList>
    </citation>
    <scope>NUCLEOTIDE SEQUENCE</scope>
    <source>
        <strain evidence="4">VKM Ac-2761</strain>
    </source>
</reference>
<evidence type="ECO:0000259" key="2">
    <source>
        <dbReference type="Pfam" id="PF12671"/>
    </source>
</evidence>
<dbReference type="RefSeq" id="WP_158286062.1">
    <property type="nucleotide sequence ID" value="NZ_CP047186.1"/>
</dbReference>
<accession>A0A162FXR2</accession>
<keyword evidence="5" id="KW-1185">Reference proteome</keyword>
<proteinExistence type="predicted"/>
<reference evidence="3 5" key="1">
    <citation type="submission" date="2015-08" db="EMBL/GenBank/DDBJ databases">
        <title>Draft Genome Sequence of Rathayibacter sp. Strain VKM Ac-2596 Isolated from Leaf Gall Induced by Plant-Parasitic Nematodes.</title>
        <authorList>
            <person name="Vasilenko O.V."/>
            <person name="Starodumova I.P."/>
            <person name="Tarlachkov S.V."/>
            <person name="Dorofeeva L.V."/>
            <person name="Evtushenko L.I."/>
        </authorList>
    </citation>
    <scope>NUCLEOTIDE SEQUENCE [LARGE SCALE GENOMIC DNA]</scope>
    <source>
        <strain evidence="3 5">VKM Ac-2596</strain>
    </source>
</reference>
<feature type="domain" description="Putative amidase" evidence="2">
    <location>
        <begin position="267"/>
        <end position="405"/>
    </location>
</feature>
<sequence length="415" mass="45549">MQPYRLLTLGLTLAGIGGILFTPATVMASPLAAPSQVMVTAILSDIEHRNAQLLVDGAAQASAFTAPGSTSTRTRSEAIALDDDARRVQRDLFVSFGEDFTHFTTTIALDSATFANGYARIEATETTTMSRTADENGTPRPDYSYSFPQTIDFVDEHGTWLIDTITHNPTLTPADLPETIAPPSEITESQRNGTTAAALQHLRDIGHFASQSESLMKLPLLLRDTLASSAARSASPGPFVQTSTWREGRPPSLQNDLSSSYQENGAHRDAIVDYALKYAMQRNPNYKTMDDDCTNFVSQALVAGGWKQVYGAQDDERAWFGNNVFESRTWSTAQPMFDWGFHTAGNFKYVTSFTPGDITFWVWSGSYSFDHSTVVTYVDSDGQPYFTEHTNDHVNKSLTAILSENPGAVYSNWAP</sequence>
<dbReference type="KEGG" id="rte:GSU10_08710"/>
<reference evidence="6" key="2">
    <citation type="submission" date="2019-12" db="EMBL/GenBank/DDBJ databases">
        <title>Complete and draft genome sequences of new strains and members of some known species of the genus Rathayibacter isolated from plants.</title>
        <authorList>
            <person name="Tarlachkov S.V."/>
            <person name="Starodumova I.P."/>
            <person name="Dorofeeva L.V."/>
            <person name="Prisyazhnaya N.V."/>
            <person name="Leyn S."/>
            <person name="Zlamal J."/>
            <person name="Elan M."/>
            <person name="Osterman A.L."/>
            <person name="Nadler S."/>
            <person name="Subbotin S.A."/>
            <person name="Evtushenko L.I."/>
        </authorList>
    </citation>
    <scope>NUCLEOTIDE SEQUENCE [LARGE SCALE GENOMIC DNA]</scope>
    <source>
        <strain evidence="6">VKM Ac-2761</strain>
    </source>
</reference>
<name>A0A162FXR2_9MICO</name>
<dbReference type="EMBL" id="LIIN01000055">
    <property type="protein sequence ID" value="KZX21090.1"/>
    <property type="molecule type" value="Genomic_DNA"/>
</dbReference>
<dbReference type="AlphaFoldDB" id="A0A162FXR2"/>
<dbReference type="InterPro" id="IPR024301">
    <property type="entry name" value="Amidase_6"/>
</dbReference>